<sequence length="63" mass="6919">MPSSFSLDALVTVSNKVGGKIYLPLSMNDQLTSDCQINECISDFPLDSSFDLDFPFFGYGGSW</sequence>
<name>A0A5D2K971_GOSTO</name>
<dbReference type="EMBL" id="CM017629">
    <property type="protein sequence ID" value="TYH63728.1"/>
    <property type="molecule type" value="Genomic_DNA"/>
</dbReference>
<reference evidence="1 2" key="1">
    <citation type="submission" date="2019-07" db="EMBL/GenBank/DDBJ databases">
        <title>WGS assembly of Gossypium tomentosum.</title>
        <authorList>
            <person name="Chen Z.J."/>
            <person name="Sreedasyam A."/>
            <person name="Ando A."/>
            <person name="Song Q."/>
            <person name="De L."/>
            <person name="Hulse-Kemp A."/>
            <person name="Ding M."/>
            <person name="Ye W."/>
            <person name="Kirkbride R."/>
            <person name="Jenkins J."/>
            <person name="Plott C."/>
            <person name="Lovell J."/>
            <person name="Lin Y.-M."/>
            <person name="Vaughn R."/>
            <person name="Liu B."/>
            <person name="Li W."/>
            <person name="Simpson S."/>
            <person name="Scheffler B."/>
            <person name="Saski C."/>
            <person name="Grover C."/>
            <person name="Hu G."/>
            <person name="Conover J."/>
            <person name="Carlson J."/>
            <person name="Shu S."/>
            <person name="Boston L."/>
            <person name="Williams M."/>
            <person name="Peterson D."/>
            <person name="Mcgee K."/>
            <person name="Jones D."/>
            <person name="Wendel J."/>
            <person name="Stelly D."/>
            <person name="Grimwood J."/>
            <person name="Schmutz J."/>
        </authorList>
    </citation>
    <scope>NUCLEOTIDE SEQUENCE [LARGE SCALE GENOMIC DNA]</scope>
    <source>
        <strain evidence="1">7179.01</strain>
    </source>
</reference>
<keyword evidence="2" id="KW-1185">Reference proteome</keyword>
<dbReference type="Proteomes" id="UP000322667">
    <property type="component" value="Chromosome D07"/>
</dbReference>
<proteinExistence type="predicted"/>
<accession>A0A5D2K971</accession>
<gene>
    <name evidence="1" type="ORF">ES332_D07G213600v1</name>
</gene>
<dbReference type="AlphaFoldDB" id="A0A5D2K971"/>
<protein>
    <submittedName>
        <fullName evidence="1">Uncharacterized protein</fullName>
    </submittedName>
</protein>
<evidence type="ECO:0000313" key="1">
    <source>
        <dbReference type="EMBL" id="TYH63728.1"/>
    </source>
</evidence>
<evidence type="ECO:0000313" key="2">
    <source>
        <dbReference type="Proteomes" id="UP000322667"/>
    </source>
</evidence>
<organism evidence="1 2">
    <name type="scientific">Gossypium tomentosum</name>
    <name type="common">Hawaiian cotton</name>
    <name type="synonym">Gossypium sandvicense</name>
    <dbReference type="NCBI Taxonomy" id="34277"/>
    <lineage>
        <taxon>Eukaryota</taxon>
        <taxon>Viridiplantae</taxon>
        <taxon>Streptophyta</taxon>
        <taxon>Embryophyta</taxon>
        <taxon>Tracheophyta</taxon>
        <taxon>Spermatophyta</taxon>
        <taxon>Magnoliopsida</taxon>
        <taxon>eudicotyledons</taxon>
        <taxon>Gunneridae</taxon>
        <taxon>Pentapetalae</taxon>
        <taxon>rosids</taxon>
        <taxon>malvids</taxon>
        <taxon>Malvales</taxon>
        <taxon>Malvaceae</taxon>
        <taxon>Malvoideae</taxon>
        <taxon>Gossypium</taxon>
    </lineage>
</organism>